<organism evidence="2 3">
    <name type="scientific">Actinomadura montaniterrae</name>
    <dbReference type="NCBI Taxonomy" id="1803903"/>
    <lineage>
        <taxon>Bacteria</taxon>
        <taxon>Bacillati</taxon>
        <taxon>Actinomycetota</taxon>
        <taxon>Actinomycetes</taxon>
        <taxon>Streptosporangiales</taxon>
        <taxon>Thermomonosporaceae</taxon>
        <taxon>Actinomadura</taxon>
    </lineage>
</organism>
<sequence>MTAEFPGYGRISGSGGGRTRRGVTVGSGTPVPGVRRAGGPPRPGPARPAAHGAGGGRLASPSR</sequence>
<name>A0A6L3VUQ0_9ACTN</name>
<evidence type="ECO:0000256" key="1">
    <source>
        <dbReference type="SAM" id="MobiDB-lite"/>
    </source>
</evidence>
<dbReference type="AlphaFoldDB" id="A0A6L3VUQ0"/>
<keyword evidence="3" id="KW-1185">Reference proteome</keyword>
<dbReference type="Proteomes" id="UP000483004">
    <property type="component" value="Unassembled WGS sequence"/>
</dbReference>
<accession>A0A6L3VUQ0</accession>
<reference evidence="2 3" key="1">
    <citation type="submission" date="2019-09" db="EMBL/GenBank/DDBJ databases">
        <title>Actinomadura physcomitrii sp. nov., a novel actinomycete isolated from moss [Physcomitrium sphaericum (Ludw) Fuernr].</title>
        <authorList>
            <person name="Liu C."/>
            <person name="Zhuang X."/>
        </authorList>
    </citation>
    <scope>NUCLEOTIDE SEQUENCE [LARGE SCALE GENOMIC DNA]</scope>
    <source>
        <strain evidence="2 3">CYP1-1B</strain>
    </source>
</reference>
<feature type="compositionally biased region" description="Low complexity" evidence="1">
    <location>
        <begin position="22"/>
        <end position="39"/>
    </location>
</feature>
<dbReference type="EMBL" id="WBMR01000114">
    <property type="protein sequence ID" value="KAB2372035.1"/>
    <property type="molecule type" value="Genomic_DNA"/>
</dbReference>
<evidence type="ECO:0000313" key="2">
    <source>
        <dbReference type="EMBL" id="KAB2372035.1"/>
    </source>
</evidence>
<gene>
    <name evidence="2" type="ORF">F9B16_30675</name>
</gene>
<protein>
    <submittedName>
        <fullName evidence="2">Uncharacterized protein</fullName>
    </submittedName>
</protein>
<evidence type="ECO:0000313" key="3">
    <source>
        <dbReference type="Proteomes" id="UP000483004"/>
    </source>
</evidence>
<feature type="region of interest" description="Disordered" evidence="1">
    <location>
        <begin position="1"/>
        <end position="63"/>
    </location>
</feature>
<comment type="caution">
    <text evidence="2">The sequence shown here is derived from an EMBL/GenBank/DDBJ whole genome shotgun (WGS) entry which is preliminary data.</text>
</comment>
<proteinExistence type="predicted"/>